<dbReference type="Proteomes" id="UP000570361">
    <property type="component" value="Unassembled WGS sequence"/>
</dbReference>
<gene>
    <name evidence="2" type="ORF">FHS18_001706</name>
</gene>
<evidence type="ECO:0000256" key="1">
    <source>
        <dbReference type="SAM" id="MobiDB-lite"/>
    </source>
</evidence>
<name>A0A7W5AVU8_9BACL</name>
<sequence length="337" mass="37753">MDSRRRRIATGAVLLAFIVFIGCGPKNELGKELSVALPDQAAGSSVAETPAQTAANGTPPAQPADEPPQDREDLFPGGVSYYEGSDRMDSLESGNTPAYFKKDTMRPYGFYIPETMKEIKQEEGLAWGKEDPKVELSLLDADKVPSEISYSSYINPLLSKYHEYVGTERGEDGIYTDYILLTDHGRSFAIRLRYPGEDQAAELPDLLASARSLRYVADPAAFQPGMEIEFPQGENEEESDIYQLVEECLRAIASSDKTAFRKTLQTPHADYYDYLLEHEGSYRFTKLEYPISYPRDTARADVGIEYELLKDGIVRQAGYTISLLKDKEGRWYIATID</sequence>
<dbReference type="PROSITE" id="PS51257">
    <property type="entry name" value="PROKAR_LIPOPROTEIN"/>
    <property type="match status" value="1"/>
</dbReference>
<organism evidence="2 3">
    <name type="scientific">Paenibacillus phyllosphaerae</name>
    <dbReference type="NCBI Taxonomy" id="274593"/>
    <lineage>
        <taxon>Bacteria</taxon>
        <taxon>Bacillati</taxon>
        <taxon>Bacillota</taxon>
        <taxon>Bacilli</taxon>
        <taxon>Bacillales</taxon>
        <taxon>Paenibacillaceae</taxon>
        <taxon>Paenibacillus</taxon>
    </lineage>
</organism>
<evidence type="ECO:0000313" key="3">
    <source>
        <dbReference type="Proteomes" id="UP000570361"/>
    </source>
</evidence>
<feature type="compositionally biased region" description="Polar residues" evidence="1">
    <location>
        <begin position="44"/>
        <end position="56"/>
    </location>
</feature>
<protein>
    <recommendedName>
        <fullName evidence="4">Lipoprotein</fullName>
    </recommendedName>
</protein>
<proteinExistence type="predicted"/>
<dbReference type="RefSeq" id="WP_183598943.1">
    <property type="nucleotide sequence ID" value="NZ_JACHXK010000003.1"/>
</dbReference>
<evidence type="ECO:0008006" key="4">
    <source>
        <dbReference type="Google" id="ProtNLM"/>
    </source>
</evidence>
<dbReference type="EMBL" id="JACHXK010000003">
    <property type="protein sequence ID" value="MBB3109643.1"/>
    <property type="molecule type" value="Genomic_DNA"/>
</dbReference>
<comment type="caution">
    <text evidence="2">The sequence shown here is derived from an EMBL/GenBank/DDBJ whole genome shotgun (WGS) entry which is preliminary data.</text>
</comment>
<dbReference type="AlphaFoldDB" id="A0A7W5AVU8"/>
<accession>A0A7W5AVU8</accession>
<keyword evidence="3" id="KW-1185">Reference proteome</keyword>
<reference evidence="2 3" key="1">
    <citation type="submission" date="2020-08" db="EMBL/GenBank/DDBJ databases">
        <title>Genomic Encyclopedia of Type Strains, Phase III (KMG-III): the genomes of soil and plant-associated and newly described type strains.</title>
        <authorList>
            <person name="Whitman W."/>
        </authorList>
    </citation>
    <scope>NUCLEOTIDE SEQUENCE [LARGE SCALE GENOMIC DNA]</scope>
    <source>
        <strain evidence="2 3">CECT 5862</strain>
    </source>
</reference>
<feature type="region of interest" description="Disordered" evidence="1">
    <location>
        <begin position="44"/>
        <end position="79"/>
    </location>
</feature>
<evidence type="ECO:0000313" key="2">
    <source>
        <dbReference type="EMBL" id="MBB3109643.1"/>
    </source>
</evidence>